<protein>
    <submittedName>
        <fullName evidence="9">Predicted PurR-regulated permease PerM</fullName>
    </submittedName>
</protein>
<evidence type="ECO:0000313" key="9">
    <source>
        <dbReference type="EMBL" id="SKC71730.1"/>
    </source>
</evidence>
<feature type="transmembrane region" description="Helical" evidence="8">
    <location>
        <begin position="208"/>
        <end position="237"/>
    </location>
</feature>
<keyword evidence="5 8" id="KW-0812">Transmembrane</keyword>
<proteinExistence type="inferred from homology"/>
<organism evidence="9 10">
    <name type="scientific">Ohtaekwangia koreensis</name>
    <dbReference type="NCBI Taxonomy" id="688867"/>
    <lineage>
        <taxon>Bacteria</taxon>
        <taxon>Pseudomonadati</taxon>
        <taxon>Bacteroidota</taxon>
        <taxon>Cytophagia</taxon>
        <taxon>Cytophagales</taxon>
        <taxon>Fulvivirgaceae</taxon>
        <taxon>Ohtaekwangia</taxon>
    </lineage>
</organism>
<comment type="subcellular location">
    <subcellularLocation>
        <location evidence="1">Cell membrane</location>
        <topology evidence="1">Multi-pass membrane protein</topology>
    </subcellularLocation>
</comment>
<keyword evidence="10" id="KW-1185">Reference proteome</keyword>
<name>A0A1T5L713_9BACT</name>
<keyword evidence="3" id="KW-0813">Transport</keyword>
<dbReference type="EMBL" id="FUZU01000002">
    <property type="protein sequence ID" value="SKC71730.1"/>
    <property type="molecule type" value="Genomic_DNA"/>
</dbReference>
<sequence length="367" mass="40888">MSLSKDQHPFYQRLSLNLISITILGTLLFIGQNILLPLFFSMLLAGLLIPVVNFLNKRKIPHVLSITLSLIVSLILLFGIFYFLTTQVLNFLDDSEMIKDKITHLVLDIKQWVSKNFHVGIRKQNQYLQDTAKEISTSGPKLVSQTFLSITEIGSYLLFIPIYTFLLLYYKDLIKKFLIELFRDGSEEKVISVMHGCRSVAQYYVTGLLIEMTIVFALNSLGFLILGIKYAIFLALISALLNLIPYVGMLVANLFCMLITLITSQDTGDVIWVAAILSGVQLVDNNVLMPLIVGSKVKINALATIIGILVGGALCGVQGMFLAIPGVAVLKVISDHVDSLKAWGIMMGDKNGHDEPRILKRARRKLK</sequence>
<keyword evidence="4" id="KW-1003">Cell membrane</keyword>
<dbReference type="OrthoDB" id="9793390at2"/>
<evidence type="ECO:0000256" key="1">
    <source>
        <dbReference type="ARBA" id="ARBA00004651"/>
    </source>
</evidence>
<gene>
    <name evidence="9" type="ORF">SAMN05660236_2654</name>
</gene>
<feature type="transmembrane region" description="Helical" evidence="8">
    <location>
        <begin position="299"/>
        <end position="324"/>
    </location>
</feature>
<dbReference type="PANTHER" id="PTHR21716:SF53">
    <property type="entry name" value="PERMEASE PERM-RELATED"/>
    <property type="match status" value="1"/>
</dbReference>
<evidence type="ECO:0000256" key="7">
    <source>
        <dbReference type="ARBA" id="ARBA00023136"/>
    </source>
</evidence>
<dbReference type="PANTHER" id="PTHR21716">
    <property type="entry name" value="TRANSMEMBRANE PROTEIN"/>
    <property type="match status" value="1"/>
</dbReference>
<comment type="similarity">
    <text evidence="2">Belongs to the autoinducer-2 exporter (AI-2E) (TC 2.A.86) family.</text>
</comment>
<dbReference type="Proteomes" id="UP000190961">
    <property type="component" value="Unassembled WGS sequence"/>
</dbReference>
<reference evidence="9 10" key="1">
    <citation type="submission" date="2017-02" db="EMBL/GenBank/DDBJ databases">
        <authorList>
            <person name="Peterson S.W."/>
        </authorList>
    </citation>
    <scope>NUCLEOTIDE SEQUENCE [LARGE SCALE GENOMIC DNA]</scope>
    <source>
        <strain evidence="9 10">DSM 25262</strain>
    </source>
</reference>
<evidence type="ECO:0000256" key="2">
    <source>
        <dbReference type="ARBA" id="ARBA00009773"/>
    </source>
</evidence>
<evidence type="ECO:0000256" key="8">
    <source>
        <dbReference type="SAM" id="Phobius"/>
    </source>
</evidence>
<feature type="transmembrane region" description="Helical" evidence="8">
    <location>
        <begin position="270"/>
        <end position="293"/>
    </location>
</feature>
<dbReference type="InterPro" id="IPR002549">
    <property type="entry name" value="AI-2E-like"/>
</dbReference>
<evidence type="ECO:0000256" key="6">
    <source>
        <dbReference type="ARBA" id="ARBA00022989"/>
    </source>
</evidence>
<feature type="transmembrane region" description="Helical" evidence="8">
    <location>
        <begin position="243"/>
        <end position="263"/>
    </location>
</feature>
<dbReference type="GO" id="GO:0005886">
    <property type="term" value="C:plasma membrane"/>
    <property type="evidence" value="ECO:0007669"/>
    <property type="project" value="UniProtKB-SubCell"/>
</dbReference>
<dbReference type="AlphaFoldDB" id="A0A1T5L713"/>
<dbReference type="Pfam" id="PF01594">
    <property type="entry name" value="AI-2E_transport"/>
    <property type="match status" value="1"/>
</dbReference>
<evidence type="ECO:0000256" key="4">
    <source>
        <dbReference type="ARBA" id="ARBA00022475"/>
    </source>
</evidence>
<dbReference type="RefSeq" id="WP_079687243.1">
    <property type="nucleotide sequence ID" value="NZ_FUZU01000002.1"/>
</dbReference>
<dbReference type="GO" id="GO:0055085">
    <property type="term" value="P:transmembrane transport"/>
    <property type="evidence" value="ECO:0007669"/>
    <property type="project" value="TreeGrafter"/>
</dbReference>
<keyword evidence="7 8" id="KW-0472">Membrane</keyword>
<accession>A0A1T5L713</accession>
<evidence type="ECO:0000256" key="3">
    <source>
        <dbReference type="ARBA" id="ARBA00022448"/>
    </source>
</evidence>
<keyword evidence="6 8" id="KW-1133">Transmembrane helix</keyword>
<evidence type="ECO:0000256" key="5">
    <source>
        <dbReference type="ARBA" id="ARBA00022692"/>
    </source>
</evidence>
<evidence type="ECO:0000313" key="10">
    <source>
        <dbReference type="Proteomes" id="UP000190961"/>
    </source>
</evidence>
<dbReference type="STRING" id="688867.SAMN05660236_2654"/>
<feature type="transmembrane region" description="Helical" evidence="8">
    <location>
        <begin position="153"/>
        <end position="170"/>
    </location>
</feature>
<feature type="transmembrane region" description="Helical" evidence="8">
    <location>
        <begin position="63"/>
        <end position="84"/>
    </location>
</feature>
<feature type="transmembrane region" description="Helical" evidence="8">
    <location>
        <begin position="38"/>
        <end position="56"/>
    </location>
</feature>
<feature type="transmembrane region" description="Helical" evidence="8">
    <location>
        <begin position="14"/>
        <end position="32"/>
    </location>
</feature>